<dbReference type="InterPro" id="IPR002305">
    <property type="entry name" value="aa-tRNA-synth_Ic"/>
</dbReference>
<dbReference type="GO" id="GO:0005634">
    <property type="term" value="C:nucleus"/>
    <property type="evidence" value="ECO:0007669"/>
    <property type="project" value="UniProtKB-SubCell"/>
</dbReference>
<dbReference type="InterPro" id="IPR002307">
    <property type="entry name" value="Tyr-tRNA-ligase"/>
</dbReference>
<dbReference type="SMART" id="SM00389">
    <property type="entry name" value="HOX"/>
    <property type="match status" value="1"/>
</dbReference>
<dbReference type="GO" id="GO:0003677">
    <property type="term" value="F:DNA binding"/>
    <property type="evidence" value="ECO:0007669"/>
    <property type="project" value="UniProtKB-UniRule"/>
</dbReference>
<dbReference type="CDD" id="cd00086">
    <property type="entry name" value="homeodomain"/>
    <property type="match status" value="1"/>
</dbReference>
<keyword evidence="7" id="KW-0030">Aminoacyl-tRNA synthetase</keyword>
<dbReference type="InterPro" id="IPR009057">
    <property type="entry name" value="Homeodomain-like_sf"/>
</dbReference>
<evidence type="ECO:0000256" key="4">
    <source>
        <dbReference type="ARBA" id="ARBA00022840"/>
    </source>
</evidence>
<evidence type="ECO:0000256" key="8">
    <source>
        <dbReference type="ARBA" id="ARBA00023155"/>
    </source>
</evidence>
<comment type="caution">
    <text evidence="17">The sequence shown here is derived from an EMBL/GenBank/DDBJ whole genome shotgun (WGS) entry which is preliminary data.</text>
</comment>
<feature type="region of interest" description="Disordered" evidence="14">
    <location>
        <begin position="187"/>
        <end position="292"/>
    </location>
</feature>
<evidence type="ECO:0000256" key="2">
    <source>
        <dbReference type="ARBA" id="ARBA00022598"/>
    </source>
</evidence>
<evidence type="ECO:0000256" key="12">
    <source>
        <dbReference type="PROSITE-ProRule" id="PRU00042"/>
    </source>
</evidence>
<dbReference type="PROSITE" id="PS50157">
    <property type="entry name" value="ZINC_FINGER_C2H2_2"/>
    <property type="match status" value="1"/>
</dbReference>
<evidence type="ECO:0000256" key="6">
    <source>
        <dbReference type="ARBA" id="ARBA00023125"/>
    </source>
</evidence>
<protein>
    <recommendedName>
        <fullName evidence="1">tyrosine--tRNA ligase</fullName>
        <ecNumber evidence="1">6.1.1.1</ecNumber>
    </recommendedName>
    <alternativeName>
        <fullName evidence="10">Tyrosyl-tRNA synthetase</fullName>
    </alternativeName>
</protein>
<keyword evidence="12" id="KW-0862">Zinc</keyword>
<feature type="compositionally biased region" description="Low complexity" evidence="14">
    <location>
        <begin position="80"/>
        <end position="89"/>
    </location>
</feature>
<keyword evidence="12" id="KW-0479">Metal-binding</keyword>
<keyword evidence="4" id="KW-0067">ATP-binding</keyword>
<dbReference type="PRINTS" id="PR01040">
    <property type="entry name" value="TRNASYNTHTYR"/>
</dbReference>
<dbReference type="Gene3D" id="3.30.160.60">
    <property type="entry name" value="Classic Zinc Finger"/>
    <property type="match status" value="1"/>
</dbReference>
<dbReference type="GO" id="GO:0006437">
    <property type="term" value="P:tyrosyl-tRNA aminoacylation"/>
    <property type="evidence" value="ECO:0007669"/>
    <property type="project" value="InterPro"/>
</dbReference>
<feature type="region of interest" description="Disordered" evidence="14">
    <location>
        <begin position="1130"/>
        <end position="1156"/>
    </location>
</feature>
<evidence type="ECO:0000259" key="16">
    <source>
        <dbReference type="PROSITE" id="PS50157"/>
    </source>
</evidence>
<dbReference type="InterPro" id="IPR013087">
    <property type="entry name" value="Znf_C2H2_type"/>
</dbReference>
<evidence type="ECO:0000256" key="13">
    <source>
        <dbReference type="PROSITE-ProRule" id="PRU00108"/>
    </source>
</evidence>
<feature type="compositionally biased region" description="Polar residues" evidence="14">
    <location>
        <begin position="191"/>
        <end position="202"/>
    </location>
</feature>
<comment type="subcellular location">
    <subcellularLocation>
        <location evidence="13">Nucleus</location>
    </subcellularLocation>
</comment>
<dbReference type="PANTHER" id="PTHR46264:SF4">
    <property type="entry name" value="TYROSINE--TRNA LIGASE, CYTOPLASMIC"/>
    <property type="match status" value="1"/>
</dbReference>
<dbReference type="SMART" id="SM00355">
    <property type="entry name" value="ZnF_C2H2"/>
    <property type="match status" value="3"/>
</dbReference>
<dbReference type="GO" id="GO:0004831">
    <property type="term" value="F:tyrosine-tRNA ligase activity"/>
    <property type="evidence" value="ECO:0007669"/>
    <property type="project" value="UniProtKB-EC"/>
</dbReference>
<evidence type="ECO:0000313" key="18">
    <source>
        <dbReference type="Proteomes" id="UP000546213"/>
    </source>
</evidence>
<dbReference type="SUPFAM" id="SSF46689">
    <property type="entry name" value="Homeodomain-like"/>
    <property type="match status" value="1"/>
</dbReference>
<dbReference type="InterPro" id="IPR050489">
    <property type="entry name" value="Tyr-tRNA_synthase"/>
</dbReference>
<dbReference type="GO" id="GO:0008270">
    <property type="term" value="F:zinc ion binding"/>
    <property type="evidence" value="ECO:0007669"/>
    <property type="project" value="UniProtKB-KW"/>
</dbReference>
<keyword evidence="2" id="KW-0436">Ligase</keyword>
<dbReference type="Gene3D" id="1.10.10.60">
    <property type="entry name" value="Homeodomain-like"/>
    <property type="match status" value="1"/>
</dbReference>
<dbReference type="GO" id="GO:0006355">
    <property type="term" value="P:regulation of DNA-templated transcription"/>
    <property type="evidence" value="ECO:0007669"/>
    <property type="project" value="InterPro"/>
</dbReference>
<reference evidence="17 18" key="1">
    <citation type="submission" date="2020-05" db="EMBL/GenBank/DDBJ databases">
        <title>Identification and distribution of gene clusters putatively required for synthesis of sphingolipid metabolism inhibitors in phylogenetically diverse species of the filamentous fungus Fusarium.</title>
        <authorList>
            <person name="Kim H.-S."/>
            <person name="Busman M."/>
            <person name="Brown D.W."/>
            <person name="Divon H."/>
            <person name="Uhlig S."/>
            <person name="Proctor R.H."/>
        </authorList>
    </citation>
    <scope>NUCLEOTIDE SEQUENCE [LARGE SCALE GENOMIC DNA]</scope>
    <source>
        <strain evidence="17 18">NRRL 36939</strain>
    </source>
</reference>
<dbReference type="PROSITE" id="PS00028">
    <property type="entry name" value="ZINC_FINGER_C2H2_1"/>
    <property type="match status" value="1"/>
</dbReference>
<evidence type="ECO:0000256" key="9">
    <source>
        <dbReference type="ARBA" id="ARBA00023242"/>
    </source>
</evidence>
<name>A0A8H5P830_9HYPO</name>
<keyword evidence="18" id="KW-1185">Reference proteome</keyword>
<dbReference type="Proteomes" id="UP000546213">
    <property type="component" value="Unassembled WGS sequence"/>
</dbReference>
<dbReference type="SUPFAM" id="SSF52374">
    <property type="entry name" value="Nucleotidylyl transferase"/>
    <property type="match status" value="1"/>
</dbReference>
<evidence type="ECO:0000256" key="10">
    <source>
        <dbReference type="ARBA" id="ARBA00033323"/>
    </source>
</evidence>
<dbReference type="InterPro" id="IPR001356">
    <property type="entry name" value="HD"/>
</dbReference>
<dbReference type="EC" id="6.1.1.1" evidence="1"/>
<evidence type="ECO:0000256" key="14">
    <source>
        <dbReference type="SAM" id="MobiDB-lite"/>
    </source>
</evidence>
<keyword evidence="8 13" id="KW-0371">Homeobox</keyword>
<dbReference type="PANTHER" id="PTHR46264">
    <property type="entry name" value="TYROSINE-TRNA LIGASE"/>
    <property type="match status" value="1"/>
</dbReference>
<evidence type="ECO:0000313" key="17">
    <source>
        <dbReference type="EMBL" id="KAF5591712.1"/>
    </source>
</evidence>
<feature type="compositionally biased region" description="Basic residues" evidence="14">
    <location>
        <begin position="277"/>
        <end position="291"/>
    </location>
</feature>
<dbReference type="Pfam" id="PF05920">
    <property type="entry name" value="Homeobox_KN"/>
    <property type="match status" value="1"/>
</dbReference>
<evidence type="ECO:0000256" key="5">
    <source>
        <dbReference type="ARBA" id="ARBA00022917"/>
    </source>
</evidence>
<proteinExistence type="predicted"/>
<gene>
    <name evidence="17" type="ORF">FPCIR_5992</name>
</gene>
<dbReference type="GO" id="GO:0005737">
    <property type="term" value="C:cytoplasm"/>
    <property type="evidence" value="ECO:0007669"/>
    <property type="project" value="TreeGrafter"/>
</dbReference>
<feature type="DNA-binding region" description="Homeobox" evidence="13">
    <location>
        <begin position="106"/>
        <end position="168"/>
    </location>
</feature>
<feature type="region of interest" description="Disordered" evidence="14">
    <location>
        <begin position="69"/>
        <end position="110"/>
    </location>
</feature>
<organism evidence="17 18">
    <name type="scientific">Fusarium pseudocircinatum</name>
    <dbReference type="NCBI Taxonomy" id="56676"/>
    <lineage>
        <taxon>Eukaryota</taxon>
        <taxon>Fungi</taxon>
        <taxon>Dikarya</taxon>
        <taxon>Ascomycota</taxon>
        <taxon>Pezizomycotina</taxon>
        <taxon>Sordariomycetes</taxon>
        <taxon>Hypocreomycetidae</taxon>
        <taxon>Hypocreales</taxon>
        <taxon>Nectriaceae</taxon>
        <taxon>Fusarium</taxon>
        <taxon>Fusarium fujikuroi species complex</taxon>
    </lineage>
</organism>
<feature type="compositionally biased region" description="Low complexity" evidence="14">
    <location>
        <begin position="258"/>
        <end position="273"/>
    </location>
</feature>
<dbReference type="OrthoDB" id="10056939at2759"/>
<dbReference type="Pfam" id="PF00579">
    <property type="entry name" value="tRNA-synt_1b"/>
    <property type="match status" value="1"/>
</dbReference>
<dbReference type="InterPro" id="IPR014729">
    <property type="entry name" value="Rossmann-like_a/b/a_fold"/>
</dbReference>
<accession>A0A8H5P830</accession>
<dbReference type="EMBL" id="JAAOAS010000128">
    <property type="protein sequence ID" value="KAF5591712.1"/>
    <property type="molecule type" value="Genomic_DNA"/>
</dbReference>
<feature type="compositionally biased region" description="Polar residues" evidence="14">
    <location>
        <begin position="228"/>
        <end position="257"/>
    </location>
</feature>
<dbReference type="InterPro" id="IPR008422">
    <property type="entry name" value="KN_HD"/>
</dbReference>
<dbReference type="PROSITE" id="PS50071">
    <property type="entry name" value="HOMEOBOX_2"/>
    <property type="match status" value="1"/>
</dbReference>
<evidence type="ECO:0000256" key="11">
    <source>
        <dbReference type="ARBA" id="ARBA00048248"/>
    </source>
</evidence>
<evidence type="ECO:0000256" key="7">
    <source>
        <dbReference type="ARBA" id="ARBA00023146"/>
    </source>
</evidence>
<evidence type="ECO:0000256" key="1">
    <source>
        <dbReference type="ARBA" id="ARBA00013160"/>
    </source>
</evidence>
<sequence>MPADPDRAMLLPHCDDDGLSIWCHQLFNDDHSQSVIPGDFLVDSLPDNLMAFDLSWTSIGEYTAVTTHDSHLPSRLPDVSSSQSPQEQPKPQPAAETGCPSYESLPPKNGTRFSKEALKVLKDWLSSHSSHPYLDEEEREMLQRQTGLNKTQISNWLTNARRRRKVKRPRSTSPYVRNTWTGPIDIPCRRTISTSENNTDNMNPLERWVDSPPENEPASVTAIARAVASNSHASSGQNSPRSFASTDDGSNPSLYNVSSASSAGTSSGASFGSMTRQRGRRRRRPVTKRREKAYSAVALKKFQCTFCTDTFGTKYDWQRHEKSLHLSLERWMCTPTGPRVLDPQSNQICCAFCGEAEPSDDHVENHNPLACMERRPEDRTFYRKDHLNQHLRLMHNVKFLDWSMKSWKTTGPDIRSRCGFCGIAMSSWSIRVDHLAEHFRKGDTMASWRGDWGFDPPVLKMVENFIPPYLIENDRRSPFPYIATAAKAETPESSYELMNPEARRRELNEIARKHPYAELIAGKAGAFFLTDVNCYRRLNRELTRWVTSIMSLNNPNCHVPTDAEIQHQARCIIFDDDDPWNQTAADNAEWLLRFKRDVGILPSGPGLPLDINSWSIIDGGTGFAPPFAFPNKKMLHATSSSPASSSVATTSHSPEKVEIFVGNDEAPFETNQALLDGYIETFSSRYDRLATVFCSRELENGLVGFVEAEIARGAGFPSDEALKLRGREILGTEKTSADDPSLLEKFKAWMFSQWQQEQTISSDLPPNPDIGLTSAEIDSILADVNFDMTLARRAARHPTTMSPDESITLIKANLTEVLNPEIIDNVILKEDRPLRIYWGTAPTGKPHCGYFVPMVKIAELLHAGCHVKILLADKHAHMDSHAPLETIGVDVSKLEFVVGSSSQDSKEYQDDRFRFSNNVAVSQLIKAGSEVVKQGRNPTLGSVEYPIWQSLDEEYLGVDAELGGVDQRKLFTFAIDQMPKLGYRVRAHLMNAMILGLGEAQKMSSSEPSSKINLLDTSEEVTKKLRKAVCTPRQIEGNGVIAFIEHVIFRVESLKTGGKPRFMVERRDGETPAYEDISKLKEDYAGDVVTPQMIKPALIKTLNDLLDSIRKDFEADAHWQRVSQLAYPPEEKSKKIKTGKENGKVHHELPIRVRNG</sequence>
<dbReference type="AlphaFoldDB" id="A0A8H5P830"/>
<keyword evidence="9 13" id="KW-0539">Nucleus</keyword>
<dbReference type="GO" id="GO:0005524">
    <property type="term" value="F:ATP binding"/>
    <property type="evidence" value="ECO:0007669"/>
    <property type="project" value="UniProtKB-KW"/>
</dbReference>
<dbReference type="Gene3D" id="3.40.50.620">
    <property type="entry name" value="HUPs"/>
    <property type="match status" value="1"/>
</dbReference>
<dbReference type="Gene3D" id="1.10.240.10">
    <property type="entry name" value="Tyrosyl-Transfer RNA Synthetase"/>
    <property type="match status" value="1"/>
</dbReference>
<evidence type="ECO:0000259" key="15">
    <source>
        <dbReference type="PROSITE" id="PS50071"/>
    </source>
</evidence>
<evidence type="ECO:0000256" key="3">
    <source>
        <dbReference type="ARBA" id="ARBA00022741"/>
    </source>
</evidence>
<feature type="domain" description="C2H2-type" evidence="16">
    <location>
        <begin position="302"/>
        <end position="330"/>
    </location>
</feature>
<keyword evidence="12" id="KW-0863">Zinc-finger</keyword>
<keyword evidence="6 13" id="KW-0238">DNA-binding</keyword>
<keyword evidence="3" id="KW-0547">Nucleotide-binding</keyword>
<comment type="catalytic activity">
    <reaction evidence="11">
        <text>tRNA(Tyr) + L-tyrosine + ATP = L-tyrosyl-tRNA(Tyr) + AMP + diphosphate + H(+)</text>
        <dbReference type="Rhea" id="RHEA:10220"/>
        <dbReference type="Rhea" id="RHEA-COMP:9706"/>
        <dbReference type="Rhea" id="RHEA-COMP:9707"/>
        <dbReference type="ChEBI" id="CHEBI:15378"/>
        <dbReference type="ChEBI" id="CHEBI:30616"/>
        <dbReference type="ChEBI" id="CHEBI:33019"/>
        <dbReference type="ChEBI" id="CHEBI:58315"/>
        <dbReference type="ChEBI" id="CHEBI:78442"/>
        <dbReference type="ChEBI" id="CHEBI:78536"/>
        <dbReference type="ChEBI" id="CHEBI:456215"/>
        <dbReference type="EC" id="6.1.1.1"/>
    </reaction>
</comment>
<feature type="domain" description="Homeobox" evidence="15">
    <location>
        <begin position="104"/>
        <end position="167"/>
    </location>
</feature>
<keyword evidence="5" id="KW-0648">Protein biosynthesis</keyword>